<comment type="caution">
    <text evidence="2">The sequence shown here is derived from an EMBL/GenBank/DDBJ whole genome shotgun (WGS) entry which is preliminary data.</text>
</comment>
<accession>A0ABR0M178</accession>
<organism evidence="2 3">
    <name type="scientific">Cryomyces antarcticus</name>
    <dbReference type="NCBI Taxonomy" id="329879"/>
    <lineage>
        <taxon>Eukaryota</taxon>
        <taxon>Fungi</taxon>
        <taxon>Dikarya</taxon>
        <taxon>Ascomycota</taxon>
        <taxon>Pezizomycotina</taxon>
        <taxon>Dothideomycetes</taxon>
        <taxon>Dothideomycetes incertae sedis</taxon>
        <taxon>Cryomyces</taxon>
    </lineage>
</organism>
<evidence type="ECO:0000313" key="2">
    <source>
        <dbReference type="EMBL" id="KAK5256928.1"/>
    </source>
</evidence>
<evidence type="ECO:0000313" key="3">
    <source>
        <dbReference type="Proteomes" id="UP001357485"/>
    </source>
</evidence>
<dbReference type="Proteomes" id="UP001357485">
    <property type="component" value="Unassembled WGS sequence"/>
</dbReference>
<gene>
    <name evidence="2" type="primary">NAT2</name>
    <name evidence="2" type="ORF">LTR16_002052</name>
</gene>
<proteinExistence type="predicted"/>
<dbReference type="PANTHER" id="PTHR21377:SF0">
    <property type="entry name" value="PROTEIN FAM210B, MITOCHONDRIAL"/>
    <property type="match status" value="1"/>
</dbReference>
<dbReference type="InterPro" id="IPR045866">
    <property type="entry name" value="FAM210A/B-like"/>
</dbReference>
<name>A0ABR0M178_9PEZI</name>
<evidence type="ECO:0000259" key="1">
    <source>
        <dbReference type="Pfam" id="PF06916"/>
    </source>
</evidence>
<sequence length="263" mass="29285">MEAFRLLPKTTILRSLRDLAKLPSASTPRTFMSASRAAPLEPHVSLTSTSRMNFIISRQCRSSVLRQVRSVRYNSSKPPLDPTPHLGSPEPALSLSQRMRKLSREYGWSALGVYLLLSALDFPFCFLAVRWLGTDRIAHLEHIIVEAVWKVIEVPFPNLRQSKAAAQDAVEVIQDTVDSTVREGGAGWGVEEAEARNKSDQASLWTQLVLAYAIHKSFIFIRVPLTAAVTPKVVKVLRGWGWDIGKRKPKVKSNTGKGVNTDD</sequence>
<keyword evidence="3" id="KW-1185">Reference proteome</keyword>
<reference evidence="2 3" key="1">
    <citation type="submission" date="2023-08" db="EMBL/GenBank/DDBJ databases">
        <title>Black Yeasts Isolated from many extreme environments.</title>
        <authorList>
            <person name="Coleine C."/>
            <person name="Stajich J.E."/>
            <person name="Selbmann L."/>
        </authorList>
    </citation>
    <scope>NUCLEOTIDE SEQUENCE [LARGE SCALE GENOMIC DNA]</scope>
    <source>
        <strain evidence="2 3">CCFEE 536</strain>
    </source>
</reference>
<dbReference type="Pfam" id="PF06916">
    <property type="entry name" value="FAM210A-B_dom"/>
    <property type="match status" value="1"/>
</dbReference>
<protein>
    <submittedName>
        <fullName evidence="2">DUF1279 superfamily</fullName>
    </submittedName>
</protein>
<dbReference type="InterPro" id="IPR009688">
    <property type="entry name" value="FAM210A/B-like_dom"/>
</dbReference>
<dbReference type="PANTHER" id="PTHR21377">
    <property type="entry name" value="PROTEIN FAM210B, MITOCHONDRIAL"/>
    <property type="match status" value="1"/>
</dbReference>
<feature type="domain" description="DUF1279" evidence="1">
    <location>
        <begin position="97"/>
        <end position="231"/>
    </location>
</feature>
<dbReference type="EMBL" id="JAVRRA010008350">
    <property type="protein sequence ID" value="KAK5256928.1"/>
    <property type="molecule type" value="Genomic_DNA"/>
</dbReference>